<evidence type="ECO:0000256" key="3">
    <source>
        <dbReference type="ARBA" id="ARBA00023125"/>
    </source>
</evidence>
<accession>A0A0F9EVE2</accession>
<evidence type="ECO:0000256" key="1">
    <source>
        <dbReference type="ARBA" id="ARBA00023015"/>
    </source>
</evidence>
<keyword evidence="4" id="KW-0804">Transcription</keyword>
<dbReference type="EMBL" id="LAZR01035354">
    <property type="protein sequence ID" value="KKL27738.1"/>
    <property type="molecule type" value="Genomic_DNA"/>
</dbReference>
<dbReference type="GO" id="GO:0003677">
    <property type="term" value="F:DNA binding"/>
    <property type="evidence" value="ECO:0007669"/>
    <property type="project" value="UniProtKB-KW"/>
</dbReference>
<evidence type="ECO:0000313" key="6">
    <source>
        <dbReference type="EMBL" id="KKL27738.1"/>
    </source>
</evidence>
<dbReference type="PANTHER" id="PTHR30385">
    <property type="entry name" value="SIGMA FACTOR F FLAGELLAR"/>
    <property type="match status" value="1"/>
</dbReference>
<sequence length="124" mass="13965">MKTDSLTFKGTPIEALREKASQAYASQSRDGIEERWILDNLPMVRRIAQKVAPYLSNNDIDMEDIISAGTVGLVKAARAFDPNKVAEFKTYAYIRVRGAIIDELRSRSFVPSPVYNRIKNIEAT</sequence>
<organism evidence="6">
    <name type="scientific">marine sediment metagenome</name>
    <dbReference type="NCBI Taxonomy" id="412755"/>
    <lineage>
        <taxon>unclassified sequences</taxon>
        <taxon>metagenomes</taxon>
        <taxon>ecological metagenomes</taxon>
    </lineage>
</organism>
<keyword evidence="3" id="KW-0238">DNA-binding</keyword>
<keyword evidence="1" id="KW-0805">Transcription regulation</keyword>
<dbReference type="PANTHER" id="PTHR30385:SF7">
    <property type="entry name" value="RNA POLYMERASE SIGMA FACTOR FLIA"/>
    <property type="match status" value="1"/>
</dbReference>
<evidence type="ECO:0000256" key="4">
    <source>
        <dbReference type="ARBA" id="ARBA00023163"/>
    </source>
</evidence>
<dbReference type="GO" id="GO:0016987">
    <property type="term" value="F:sigma factor activity"/>
    <property type="evidence" value="ECO:0007669"/>
    <property type="project" value="UniProtKB-KW"/>
</dbReference>
<dbReference type="InterPro" id="IPR007627">
    <property type="entry name" value="RNA_pol_sigma70_r2"/>
</dbReference>
<feature type="domain" description="RNA polymerase sigma-70" evidence="5">
    <location>
        <begin position="64"/>
        <end position="77"/>
    </location>
</feature>
<reference evidence="6" key="1">
    <citation type="journal article" date="2015" name="Nature">
        <title>Complex archaea that bridge the gap between prokaryotes and eukaryotes.</title>
        <authorList>
            <person name="Spang A."/>
            <person name="Saw J.H."/>
            <person name="Jorgensen S.L."/>
            <person name="Zaremba-Niedzwiedzka K."/>
            <person name="Martijn J."/>
            <person name="Lind A.E."/>
            <person name="van Eijk R."/>
            <person name="Schleper C."/>
            <person name="Guy L."/>
            <person name="Ettema T.J."/>
        </authorList>
    </citation>
    <scope>NUCLEOTIDE SEQUENCE</scope>
</reference>
<gene>
    <name evidence="6" type="ORF">LCGC14_2382130</name>
</gene>
<dbReference type="InterPro" id="IPR000943">
    <property type="entry name" value="RNA_pol_sigma70"/>
</dbReference>
<evidence type="ECO:0000256" key="2">
    <source>
        <dbReference type="ARBA" id="ARBA00023082"/>
    </source>
</evidence>
<proteinExistence type="predicted"/>
<dbReference type="SUPFAM" id="SSF88946">
    <property type="entry name" value="Sigma2 domain of RNA polymerase sigma factors"/>
    <property type="match status" value="1"/>
</dbReference>
<comment type="caution">
    <text evidence="6">The sequence shown here is derived from an EMBL/GenBank/DDBJ whole genome shotgun (WGS) entry which is preliminary data.</text>
</comment>
<name>A0A0F9EVE2_9ZZZZ</name>
<dbReference type="PROSITE" id="PS00715">
    <property type="entry name" value="SIGMA70_1"/>
    <property type="match status" value="1"/>
</dbReference>
<dbReference type="AlphaFoldDB" id="A0A0F9EVE2"/>
<dbReference type="Gene3D" id="1.10.1740.10">
    <property type="match status" value="1"/>
</dbReference>
<dbReference type="Pfam" id="PF04542">
    <property type="entry name" value="Sigma70_r2"/>
    <property type="match status" value="1"/>
</dbReference>
<dbReference type="GO" id="GO:0006352">
    <property type="term" value="P:DNA-templated transcription initiation"/>
    <property type="evidence" value="ECO:0007669"/>
    <property type="project" value="InterPro"/>
</dbReference>
<evidence type="ECO:0000259" key="5">
    <source>
        <dbReference type="PROSITE" id="PS00715"/>
    </source>
</evidence>
<protein>
    <recommendedName>
        <fullName evidence="5">RNA polymerase sigma-70 domain-containing protein</fullName>
    </recommendedName>
</protein>
<dbReference type="NCBIfam" id="TIGR02937">
    <property type="entry name" value="sigma70-ECF"/>
    <property type="match status" value="1"/>
</dbReference>
<dbReference type="InterPro" id="IPR013325">
    <property type="entry name" value="RNA_pol_sigma_r2"/>
</dbReference>
<keyword evidence="2" id="KW-0731">Sigma factor</keyword>
<dbReference type="InterPro" id="IPR014284">
    <property type="entry name" value="RNA_pol_sigma-70_dom"/>
</dbReference>